<keyword evidence="1" id="KW-0732">Signal</keyword>
<proteinExistence type="predicted"/>
<dbReference type="EMBL" id="JAHYXK010000006">
    <property type="protein sequence ID" value="MBW7467194.1"/>
    <property type="molecule type" value="Genomic_DNA"/>
</dbReference>
<dbReference type="SUPFAM" id="SSF103515">
    <property type="entry name" value="Autotransporter"/>
    <property type="match status" value="1"/>
</dbReference>
<comment type="caution">
    <text evidence="2">The sequence shown here is derived from an EMBL/GenBank/DDBJ whole genome shotgun (WGS) entry which is preliminary data.</text>
</comment>
<feature type="signal peptide" evidence="1">
    <location>
        <begin position="1"/>
        <end position="17"/>
    </location>
</feature>
<organism evidence="2 3">
    <name type="scientific">Pontibacter aydingkolensis</name>
    <dbReference type="NCBI Taxonomy" id="1911536"/>
    <lineage>
        <taxon>Bacteria</taxon>
        <taxon>Pseudomonadati</taxon>
        <taxon>Bacteroidota</taxon>
        <taxon>Cytophagia</taxon>
        <taxon>Cytophagales</taxon>
        <taxon>Hymenobacteraceae</taxon>
        <taxon>Pontibacter</taxon>
    </lineage>
</organism>
<dbReference type="RefSeq" id="WP_219877082.1">
    <property type="nucleotide sequence ID" value="NZ_JAHYXK010000006.1"/>
</dbReference>
<name>A0ABS7CTL6_9BACT</name>
<accession>A0ABS7CTL6</accession>
<evidence type="ECO:0000313" key="3">
    <source>
        <dbReference type="Proteomes" id="UP000813018"/>
    </source>
</evidence>
<gene>
    <name evidence="2" type="ORF">K0O23_08940</name>
</gene>
<sequence length="207" mass="23381">MRKTLLLLFLLPYLVVAQENESYLIKAKVKQGSILLGGTVDASFYKTTDAISSPGQTINATEIMATINAKNGYFVMHDFVIGLNLTIDFRSKKIDTTEEMLPDKRTYMLMGPFVRYYLDNGIFGEFSVAPGLLNFSKSDKFNLLEGRIGIGYAYFFNEKFSIEPMLSVRYFQQKLGDRKYTAIGPVLGVGIQAYLLRKKAHVIKRAL</sequence>
<feature type="chain" id="PRO_5046386729" description="Outer membrane protein beta-barrel domain-containing protein" evidence="1">
    <location>
        <begin position="18"/>
        <end position="207"/>
    </location>
</feature>
<keyword evidence="3" id="KW-1185">Reference proteome</keyword>
<dbReference type="Proteomes" id="UP000813018">
    <property type="component" value="Unassembled WGS sequence"/>
</dbReference>
<dbReference type="InterPro" id="IPR036709">
    <property type="entry name" value="Autotransporte_beta_dom_sf"/>
</dbReference>
<evidence type="ECO:0000313" key="2">
    <source>
        <dbReference type="EMBL" id="MBW7467194.1"/>
    </source>
</evidence>
<evidence type="ECO:0008006" key="4">
    <source>
        <dbReference type="Google" id="ProtNLM"/>
    </source>
</evidence>
<reference evidence="2 3" key="1">
    <citation type="journal article" date="2016" name="Int. J. Syst. Evol. Microbiol.">
        <title>Pontibacter aydingkolensis sp. nov., isolated from soil of a salt lake.</title>
        <authorList>
            <person name="Osman G."/>
            <person name="Zhang T."/>
            <person name="Lou K."/>
            <person name="Gao Y."/>
            <person name="Chang W."/>
            <person name="Lin Q."/>
            <person name="Yang H.M."/>
            <person name="Huo X.D."/>
            <person name="Wang N."/>
        </authorList>
    </citation>
    <scope>NUCLEOTIDE SEQUENCE [LARGE SCALE GENOMIC DNA]</scope>
    <source>
        <strain evidence="2 3">KACC 19255</strain>
    </source>
</reference>
<protein>
    <recommendedName>
        <fullName evidence="4">Outer membrane protein beta-barrel domain-containing protein</fullName>
    </recommendedName>
</protein>
<evidence type="ECO:0000256" key="1">
    <source>
        <dbReference type="SAM" id="SignalP"/>
    </source>
</evidence>